<organism evidence="1 2">
    <name type="scientific">Alectoria fallacina</name>
    <dbReference type="NCBI Taxonomy" id="1903189"/>
    <lineage>
        <taxon>Eukaryota</taxon>
        <taxon>Fungi</taxon>
        <taxon>Dikarya</taxon>
        <taxon>Ascomycota</taxon>
        <taxon>Pezizomycotina</taxon>
        <taxon>Lecanoromycetes</taxon>
        <taxon>OSLEUM clade</taxon>
        <taxon>Lecanoromycetidae</taxon>
        <taxon>Lecanorales</taxon>
        <taxon>Lecanorineae</taxon>
        <taxon>Parmeliaceae</taxon>
        <taxon>Alectoria</taxon>
    </lineage>
</organism>
<dbReference type="EMBL" id="CAJPDR010000931">
    <property type="protein sequence ID" value="CAF9943231.1"/>
    <property type="molecule type" value="Genomic_DNA"/>
</dbReference>
<reference evidence="1" key="1">
    <citation type="submission" date="2021-03" db="EMBL/GenBank/DDBJ databases">
        <authorList>
            <person name="Tagirdzhanova G."/>
        </authorList>
    </citation>
    <scope>NUCLEOTIDE SEQUENCE</scope>
</reference>
<keyword evidence="2" id="KW-1185">Reference proteome</keyword>
<accession>A0A8H3PJW4</accession>
<comment type="caution">
    <text evidence="1">The sequence shown here is derived from an EMBL/GenBank/DDBJ whole genome shotgun (WGS) entry which is preliminary data.</text>
</comment>
<dbReference type="AlphaFoldDB" id="A0A8H3PJW4"/>
<name>A0A8H3PJW4_9LECA</name>
<sequence length="491" mass="56655">MPYLPSEIRTMIVRSYGNTTSDLTCLWTTCRLVSTEFKEVVESIFVKYHLASTTLSFAFSPHPWFVNQNGRHYPFEQTGDFRFQNISPRDARKAVFSYGRSFDLLDHVGYLAIVRDRKYKRMLIRPRHAVRIADGVNDIHIPGMSVYSQRGTIEFDWKALMSLFFTEEHLCQRILSSTAGMDLRRVSAMAHSFLSFTHGVDLSPHGPTGHWSRFGLAKRAARRIRLDHFHSSLLGEPWIMAQHDIARENTYLRTIADYQRLIDEEIAERRREVAGLRSAQGPFEEVGGVGSWYEAVPELVESGPESVSDEVMQIRKQVNDTYLADLTVDDGEQTVALDWRQLFSPFFAEEKKYYAVKPGTSNLIHENRGFRLDDWYCIDYECSPSVKRMCDGYLVATAEDDTEEGHLRTCASEVIVRRDNKRVALASCEHAKKCLRRDRIRNLHRNLLHQDLVIGQQFLLNESAAMRRIDDVRFHALDKDSSEDEERKSNG</sequence>
<proteinExistence type="predicted"/>
<protein>
    <submittedName>
        <fullName evidence="1">Uncharacterized protein</fullName>
    </submittedName>
</protein>
<evidence type="ECO:0000313" key="1">
    <source>
        <dbReference type="EMBL" id="CAF9943231.1"/>
    </source>
</evidence>
<dbReference type="OrthoDB" id="2997776at2759"/>
<dbReference type="Proteomes" id="UP000664203">
    <property type="component" value="Unassembled WGS sequence"/>
</dbReference>
<gene>
    <name evidence="1" type="ORF">ALECFALPRED_010890</name>
</gene>
<evidence type="ECO:0000313" key="2">
    <source>
        <dbReference type="Proteomes" id="UP000664203"/>
    </source>
</evidence>